<gene>
    <name evidence="6" type="ORF">BINO364_LOCUS9662</name>
</gene>
<evidence type="ECO:0000256" key="2">
    <source>
        <dbReference type="ARBA" id="ARBA00023180"/>
    </source>
</evidence>
<feature type="chain" id="PRO_5035420136" description="Carboxylesterase type B domain-containing protein" evidence="4">
    <location>
        <begin position="17"/>
        <end position="670"/>
    </location>
</feature>
<dbReference type="InterPro" id="IPR002018">
    <property type="entry name" value="CarbesteraseB"/>
</dbReference>
<dbReference type="EMBL" id="OV170224">
    <property type="protein sequence ID" value="CAH0723894.1"/>
    <property type="molecule type" value="Genomic_DNA"/>
</dbReference>
<evidence type="ECO:0000256" key="4">
    <source>
        <dbReference type="SAM" id="SignalP"/>
    </source>
</evidence>
<dbReference type="OrthoDB" id="408631at2759"/>
<accession>A0A8J9Y9B8</accession>
<sequence>MFWPLFALGLAVPAAAVVGGGPAAPPEPDAAVVFTQKHGFSCRLEGLKDDKRGYYMFAGIRYAEPPVGPMRFQRPIRRYLAGEINATRNCPPCPQLDPLGSGRVIGREDCLCLNVFSPKMPGEEQGSPVVFFIHGGNYRSGSIAPYGGQSFAQKDTIIVTAQYRLGTLGFLSTGQRDASGNTGLFDLRAAMAWIQDYIEFFGGDKSRLIVMGQGSGGSAASLLSLSPEGRSATGVVALSGAPLSPGAIKEEPNKHAEALAEKTGCPKAPAERLIMCLRKIPVEKIIQVDNEIGTSMVDTKAFLDEISGRSGSGVRVEDKDDDRGLPPMVQEQPSESLKLKQQRCPILTGVVSAETSNAVFGKYNQFLTTQLKSVKDFIKKDLIGGLKNVVDNVPGLNILQVAGLNSILPLPDYYQALFDSSLNAVDGLSQIAEATGDALFNFPAYQSVRSWSECAPAFLYSFEHVGNLTKGSYFLPGLALTQNADGSTANNEKKPKGPAHGDELAYLFEPLDDNGNSIVGGISQIDEKARNAFLDLITKFAHQMPNDKNNTNNATNIFGFEPYSSDGEKYLKITDKVTTDKNFRFCQMGLWGNIADRITGAVCKNILGQVLNLPKLLEKPLGNVPVVNGLGSAGQNLGGGLLPISAPVKNKNTNPSVVPMWSNTFNNFGL</sequence>
<keyword evidence="7" id="KW-1185">Reference proteome</keyword>
<dbReference type="Proteomes" id="UP000838878">
    <property type="component" value="Chromosome 4"/>
</dbReference>
<reference evidence="6" key="1">
    <citation type="submission" date="2021-12" db="EMBL/GenBank/DDBJ databases">
        <authorList>
            <person name="Martin H S."/>
        </authorList>
    </citation>
    <scope>NUCLEOTIDE SEQUENCE</scope>
</reference>
<dbReference type="SUPFAM" id="SSF53474">
    <property type="entry name" value="alpha/beta-Hydrolases"/>
    <property type="match status" value="1"/>
</dbReference>
<keyword evidence="2" id="KW-0325">Glycoprotein</keyword>
<evidence type="ECO:0000313" key="7">
    <source>
        <dbReference type="Proteomes" id="UP000838878"/>
    </source>
</evidence>
<feature type="signal peptide" evidence="4">
    <location>
        <begin position="1"/>
        <end position="16"/>
    </location>
</feature>
<evidence type="ECO:0000256" key="3">
    <source>
        <dbReference type="SAM" id="MobiDB-lite"/>
    </source>
</evidence>
<comment type="similarity">
    <text evidence="1">Belongs to the type-B carboxylesterase/lipase family.</text>
</comment>
<dbReference type="InterPro" id="IPR029058">
    <property type="entry name" value="AB_hydrolase_fold"/>
</dbReference>
<feature type="non-terminal residue" evidence="6">
    <location>
        <position position="670"/>
    </location>
</feature>
<feature type="compositionally biased region" description="Basic and acidic residues" evidence="3">
    <location>
        <begin position="315"/>
        <end position="324"/>
    </location>
</feature>
<dbReference type="Gene3D" id="3.40.50.1820">
    <property type="entry name" value="alpha/beta hydrolase"/>
    <property type="match status" value="1"/>
</dbReference>
<protein>
    <recommendedName>
        <fullName evidence="5">Carboxylesterase type B domain-containing protein</fullName>
    </recommendedName>
</protein>
<dbReference type="Pfam" id="PF00135">
    <property type="entry name" value="COesterase"/>
    <property type="match status" value="1"/>
</dbReference>
<feature type="domain" description="Carboxylesterase type B" evidence="5">
    <location>
        <begin position="44"/>
        <end position="584"/>
    </location>
</feature>
<proteinExistence type="inferred from homology"/>
<evidence type="ECO:0000256" key="1">
    <source>
        <dbReference type="ARBA" id="ARBA00005964"/>
    </source>
</evidence>
<dbReference type="PANTHER" id="PTHR43903">
    <property type="entry name" value="NEUROLIGIN"/>
    <property type="match status" value="1"/>
</dbReference>
<keyword evidence="4" id="KW-0732">Signal</keyword>
<dbReference type="AlphaFoldDB" id="A0A8J9Y9B8"/>
<organism evidence="6 7">
    <name type="scientific">Brenthis ino</name>
    <name type="common">lesser marbled fritillary</name>
    <dbReference type="NCBI Taxonomy" id="405034"/>
    <lineage>
        <taxon>Eukaryota</taxon>
        <taxon>Metazoa</taxon>
        <taxon>Ecdysozoa</taxon>
        <taxon>Arthropoda</taxon>
        <taxon>Hexapoda</taxon>
        <taxon>Insecta</taxon>
        <taxon>Pterygota</taxon>
        <taxon>Neoptera</taxon>
        <taxon>Endopterygota</taxon>
        <taxon>Lepidoptera</taxon>
        <taxon>Glossata</taxon>
        <taxon>Ditrysia</taxon>
        <taxon>Papilionoidea</taxon>
        <taxon>Nymphalidae</taxon>
        <taxon>Heliconiinae</taxon>
        <taxon>Argynnini</taxon>
        <taxon>Brenthis</taxon>
    </lineage>
</organism>
<evidence type="ECO:0000313" key="6">
    <source>
        <dbReference type="EMBL" id="CAH0723894.1"/>
    </source>
</evidence>
<evidence type="ECO:0000259" key="5">
    <source>
        <dbReference type="Pfam" id="PF00135"/>
    </source>
</evidence>
<name>A0A8J9Y9B8_9NEOP</name>
<dbReference type="InterPro" id="IPR051093">
    <property type="entry name" value="Neuroligin/BSAL"/>
</dbReference>
<feature type="region of interest" description="Disordered" evidence="3">
    <location>
        <begin position="310"/>
        <end position="334"/>
    </location>
</feature>